<feature type="region of interest" description="Disordered" evidence="1">
    <location>
        <begin position="1"/>
        <end position="21"/>
    </location>
</feature>
<evidence type="ECO:0000313" key="3">
    <source>
        <dbReference type="EMBL" id="QDV55911.1"/>
    </source>
</evidence>
<protein>
    <recommendedName>
        <fullName evidence="2">HTH cro/C1-type domain-containing protein</fullName>
    </recommendedName>
</protein>
<accession>A0A518IS64</accession>
<evidence type="ECO:0000256" key="1">
    <source>
        <dbReference type="SAM" id="MobiDB-lite"/>
    </source>
</evidence>
<proteinExistence type="predicted"/>
<dbReference type="Gene3D" id="1.10.260.40">
    <property type="entry name" value="lambda repressor-like DNA-binding domains"/>
    <property type="match status" value="1"/>
</dbReference>
<dbReference type="GO" id="GO:0003677">
    <property type="term" value="F:DNA binding"/>
    <property type="evidence" value="ECO:0007669"/>
    <property type="project" value="InterPro"/>
</dbReference>
<keyword evidence="4" id="KW-1185">Reference proteome</keyword>
<sequence length="312" mass="34538">MATNTRKRNKPVKANGRSAAATRSQTVENLVVVATNADDQAICIEQLQRLPTRLRSTIALRSLHELADSSSRSTLIVSRLADVSKNAVRRPAKTSAIKQVVFIDDLPIEAVTERLMALQIRSSQRLHIASKRDRTSAGELIYRLVSGMANDDGGQTIVDAWVEGDDLVLLSPSFHRMVVPSEKLSRFLGNNASQLASFEIDEDGRFLYWPHADAHLGWKQLQHQIDPSTAIEDAKKSDRFNERYGGAIRALRESSGLKQSDVVGLASRQLRRIEHGEQTVSKKALEALSAAHQIPVDEYLQKLATLASNTKE</sequence>
<feature type="domain" description="HTH cro/C1-type" evidence="2">
    <location>
        <begin position="248"/>
        <end position="299"/>
    </location>
</feature>
<dbReference type="SUPFAM" id="SSF47413">
    <property type="entry name" value="lambda repressor-like DNA-binding domains"/>
    <property type="match status" value="1"/>
</dbReference>
<dbReference type="Pfam" id="PF01381">
    <property type="entry name" value="HTH_3"/>
    <property type="match status" value="1"/>
</dbReference>
<feature type="compositionally biased region" description="Basic residues" evidence="1">
    <location>
        <begin position="1"/>
        <end position="11"/>
    </location>
</feature>
<gene>
    <name evidence="3" type="ORF">Mal33_18900</name>
</gene>
<dbReference type="AlphaFoldDB" id="A0A518IS64"/>
<evidence type="ECO:0000259" key="2">
    <source>
        <dbReference type="PROSITE" id="PS50943"/>
    </source>
</evidence>
<dbReference type="Proteomes" id="UP000316770">
    <property type="component" value="Chromosome"/>
</dbReference>
<dbReference type="InterPro" id="IPR001387">
    <property type="entry name" value="Cro/C1-type_HTH"/>
</dbReference>
<dbReference type="PROSITE" id="PS50943">
    <property type="entry name" value="HTH_CROC1"/>
    <property type="match status" value="1"/>
</dbReference>
<dbReference type="CDD" id="cd00093">
    <property type="entry name" value="HTH_XRE"/>
    <property type="match status" value="1"/>
</dbReference>
<dbReference type="SMART" id="SM00530">
    <property type="entry name" value="HTH_XRE"/>
    <property type="match status" value="1"/>
</dbReference>
<name>A0A518IS64_9BACT</name>
<dbReference type="EMBL" id="CP036318">
    <property type="protein sequence ID" value="QDV55911.1"/>
    <property type="molecule type" value="Genomic_DNA"/>
</dbReference>
<evidence type="ECO:0000313" key="4">
    <source>
        <dbReference type="Proteomes" id="UP000316770"/>
    </source>
</evidence>
<dbReference type="InterPro" id="IPR010982">
    <property type="entry name" value="Lambda_DNA-bd_dom_sf"/>
</dbReference>
<reference evidence="3 4" key="1">
    <citation type="submission" date="2019-02" db="EMBL/GenBank/DDBJ databases">
        <title>Deep-cultivation of Planctomycetes and their phenomic and genomic characterization uncovers novel biology.</title>
        <authorList>
            <person name="Wiegand S."/>
            <person name="Jogler M."/>
            <person name="Boedeker C."/>
            <person name="Pinto D."/>
            <person name="Vollmers J."/>
            <person name="Rivas-Marin E."/>
            <person name="Kohn T."/>
            <person name="Peeters S.H."/>
            <person name="Heuer A."/>
            <person name="Rast P."/>
            <person name="Oberbeckmann S."/>
            <person name="Bunk B."/>
            <person name="Jeske O."/>
            <person name="Meyerdierks A."/>
            <person name="Storesund J.E."/>
            <person name="Kallscheuer N."/>
            <person name="Luecker S."/>
            <person name="Lage O.M."/>
            <person name="Pohl T."/>
            <person name="Merkel B.J."/>
            <person name="Hornburger P."/>
            <person name="Mueller R.-W."/>
            <person name="Bruemmer F."/>
            <person name="Labrenz M."/>
            <person name="Spormann A.M."/>
            <person name="Op den Camp H."/>
            <person name="Overmann J."/>
            <person name="Amann R."/>
            <person name="Jetten M.S.M."/>
            <person name="Mascher T."/>
            <person name="Medema M.H."/>
            <person name="Devos D.P."/>
            <person name="Kaster A.-K."/>
            <person name="Ovreas L."/>
            <person name="Rohde M."/>
            <person name="Galperin M.Y."/>
            <person name="Jogler C."/>
        </authorList>
    </citation>
    <scope>NUCLEOTIDE SEQUENCE [LARGE SCALE GENOMIC DNA]</scope>
    <source>
        <strain evidence="3 4">Mal33</strain>
    </source>
</reference>
<organism evidence="3 4">
    <name type="scientific">Rosistilla oblonga</name>
    <dbReference type="NCBI Taxonomy" id="2527990"/>
    <lineage>
        <taxon>Bacteria</taxon>
        <taxon>Pseudomonadati</taxon>
        <taxon>Planctomycetota</taxon>
        <taxon>Planctomycetia</taxon>
        <taxon>Pirellulales</taxon>
        <taxon>Pirellulaceae</taxon>
        <taxon>Rosistilla</taxon>
    </lineage>
</organism>